<dbReference type="EMBL" id="VORW01000002">
    <property type="protein sequence ID" value="TXE13397.1"/>
    <property type="molecule type" value="Genomic_DNA"/>
</dbReference>
<sequence length="137" mass="15683">MRIKLLIIDDDLVSLLIAKKYLTVSGFEEIVEELLIFNKPIDGLNLLFAAEKTHEVCQYWILLDINMPKISGWDFLNKVESLNLENDVKVIMVTSSISEEDKNRAASFSSVYGYISKPLDKRKCTKIKQIILKSENS</sequence>
<name>A0A5C7AYY8_9BACT</name>
<evidence type="ECO:0000313" key="4">
    <source>
        <dbReference type="Proteomes" id="UP000321935"/>
    </source>
</evidence>
<dbReference type="AlphaFoldDB" id="A0A5C7AYY8"/>
<gene>
    <name evidence="3" type="ORF">ESV85_05320</name>
</gene>
<dbReference type="InterPro" id="IPR052893">
    <property type="entry name" value="TCS_response_regulator"/>
</dbReference>
<dbReference type="GO" id="GO:0000160">
    <property type="term" value="P:phosphorelay signal transduction system"/>
    <property type="evidence" value="ECO:0007669"/>
    <property type="project" value="InterPro"/>
</dbReference>
<dbReference type="PROSITE" id="PS50110">
    <property type="entry name" value="RESPONSE_REGULATORY"/>
    <property type="match status" value="1"/>
</dbReference>
<accession>A0A5C7AYY8</accession>
<dbReference type="Gene3D" id="3.40.50.2300">
    <property type="match status" value="1"/>
</dbReference>
<comment type="caution">
    <text evidence="3">The sequence shown here is derived from an EMBL/GenBank/DDBJ whole genome shotgun (WGS) entry which is preliminary data.</text>
</comment>
<organism evidence="3 4">
    <name type="scientific">Algoriphagus aquimarinus</name>
    <dbReference type="NCBI Taxonomy" id="237018"/>
    <lineage>
        <taxon>Bacteria</taxon>
        <taxon>Pseudomonadati</taxon>
        <taxon>Bacteroidota</taxon>
        <taxon>Cytophagia</taxon>
        <taxon>Cytophagales</taxon>
        <taxon>Cyclobacteriaceae</taxon>
        <taxon>Algoriphagus</taxon>
    </lineage>
</organism>
<evidence type="ECO:0000313" key="3">
    <source>
        <dbReference type="EMBL" id="TXE13397.1"/>
    </source>
</evidence>
<dbReference type="Pfam" id="PF00072">
    <property type="entry name" value="Response_reg"/>
    <property type="match status" value="1"/>
</dbReference>
<dbReference type="InterPro" id="IPR011006">
    <property type="entry name" value="CheY-like_superfamily"/>
</dbReference>
<feature type="domain" description="Response regulatory" evidence="2">
    <location>
        <begin position="4"/>
        <end position="132"/>
    </location>
</feature>
<evidence type="ECO:0000256" key="1">
    <source>
        <dbReference type="PROSITE-ProRule" id="PRU00169"/>
    </source>
</evidence>
<reference evidence="3 4" key="1">
    <citation type="submission" date="2019-08" db="EMBL/GenBank/DDBJ databases">
        <title>Genomes sequence of Algoriphagus aquimarinus ACAM450.</title>
        <authorList>
            <person name="Bowman J.P."/>
        </authorList>
    </citation>
    <scope>NUCLEOTIDE SEQUENCE [LARGE SCALE GENOMIC DNA]</scope>
    <source>
        <strain evidence="3 4">ACAM 450</strain>
    </source>
</reference>
<keyword evidence="1" id="KW-0597">Phosphoprotein</keyword>
<dbReference type="SMART" id="SM00448">
    <property type="entry name" value="REC"/>
    <property type="match status" value="1"/>
</dbReference>
<feature type="modified residue" description="4-aspartylphosphate" evidence="1">
    <location>
        <position position="64"/>
    </location>
</feature>
<proteinExistence type="predicted"/>
<evidence type="ECO:0000259" key="2">
    <source>
        <dbReference type="PROSITE" id="PS50110"/>
    </source>
</evidence>
<dbReference type="InterPro" id="IPR001789">
    <property type="entry name" value="Sig_transdc_resp-reg_receiver"/>
</dbReference>
<dbReference type="PANTHER" id="PTHR44520">
    <property type="entry name" value="RESPONSE REGULATOR RCP1-RELATED"/>
    <property type="match status" value="1"/>
</dbReference>
<dbReference type="OrthoDB" id="673128at2"/>
<dbReference type="Proteomes" id="UP000321935">
    <property type="component" value="Unassembled WGS sequence"/>
</dbReference>
<dbReference type="RefSeq" id="WP_146915467.1">
    <property type="nucleotide sequence ID" value="NZ_VORW01000002.1"/>
</dbReference>
<dbReference type="SUPFAM" id="SSF52172">
    <property type="entry name" value="CheY-like"/>
    <property type="match status" value="1"/>
</dbReference>
<dbReference type="PANTHER" id="PTHR44520:SF2">
    <property type="entry name" value="RESPONSE REGULATOR RCP1"/>
    <property type="match status" value="1"/>
</dbReference>
<protein>
    <submittedName>
        <fullName evidence="3">Response regulator</fullName>
    </submittedName>
</protein>